<feature type="transmembrane region" description="Helical" evidence="1">
    <location>
        <begin position="129"/>
        <end position="147"/>
    </location>
</feature>
<protein>
    <submittedName>
        <fullName evidence="2">Succinate dehydrogenase / fumarate reductase cytochrome b subunit</fullName>
    </submittedName>
</protein>
<sequence>MGSTGLLLLLFLCSHAAGNATIYMGSEVFQSYADELHSHPLIVLVFSTIVLLLFVIHIAFGLYLFFENRLVTPSRYAVDKKQAKNAFAANTMPYTGLLILLFVLVHVFGFTFSPEEIPISVTVKSALSGIFYGMFYLFSFAVLAVHLSHGFWSMLQTFGVNHPRYNILIARLTYIIPAFFLLLFGGIPLYFMSGAGASF</sequence>
<dbReference type="Proteomes" id="UP000539642">
    <property type="component" value="Unassembled WGS sequence"/>
</dbReference>
<dbReference type="CDD" id="cd03498">
    <property type="entry name" value="SQR_TypeB_2_TM"/>
    <property type="match status" value="1"/>
</dbReference>
<keyword evidence="3" id="KW-1185">Reference proteome</keyword>
<dbReference type="InterPro" id="IPR034804">
    <property type="entry name" value="SQR/QFR_C/D"/>
</dbReference>
<evidence type="ECO:0000313" key="3">
    <source>
        <dbReference type="Proteomes" id="UP000539642"/>
    </source>
</evidence>
<keyword evidence="1" id="KW-0472">Membrane</keyword>
<evidence type="ECO:0000256" key="1">
    <source>
        <dbReference type="SAM" id="Phobius"/>
    </source>
</evidence>
<dbReference type="Gene3D" id="1.20.1300.10">
    <property type="entry name" value="Fumarate reductase/succinate dehydrogenase, transmembrane subunit"/>
    <property type="match status" value="1"/>
</dbReference>
<keyword evidence="1" id="KW-0812">Transmembrane</keyword>
<reference evidence="2 3" key="1">
    <citation type="submission" date="2020-08" db="EMBL/GenBank/DDBJ databases">
        <title>Genomic Encyclopedia of Type Strains, Phase IV (KMG-IV): sequencing the most valuable type-strain genomes for metagenomic binning, comparative biology and taxonomic classification.</title>
        <authorList>
            <person name="Goeker M."/>
        </authorList>
    </citation>
    <scope>NUCLEOTIDE SEQUENCE [LARGE SCALE GENOMIC DNA]</scope>
    <source>
        <strain evidence="2 3">DSM 28570</strain>
    </source>
</reference>
<dbReference type="EMBL" id="JACHEO010000001">
    <property type="protein sequence ID" value="MBB5346519.1"/>
    <property type="molecule type" value="Genomic_DNA"/>
</dbReference>
<feature type="transmembrane region" description="Helical" evidence="1">
    <location>
        <begin position="40"/>
        <end position="66"/>
    </location>
</feature>
<dbReference type="InterPro" id="IPR011138">
    <property type="entry name" value="Cytochrome_b-558"/>
</dbReference>
<keyword evidence="1" id="KW-1133">Transmembrane helix</keyword>
<name>A0A840UYJ8_9BACT</name>
<gene>
    <name evidence="2" type="ORF">HNQ81_000226</name>
</gene>
<evidence type="ECO:0000313" key="2">
    <source>
        <dbReference type="EMBL" id="MBB5346519.1"/>
    </source>
</evidence>
<dbReference type="NCBIfam" id="TIGR02046">
    <property type="entry name" value="sdhC_b558_fam"/>
    <property type="match status" value="1"/>
</dbReference>
<proteinExistence type="predicted"/>
<feature type="transmembrane region" description="Helical" evidence="1">
    <location>
        <begin position="87"/>
        <end position="109"/>
    </location>
</feature>
<organism evidence="2 3">
    <name type="scientific">Desulfoprunum benzoelyticum</name>
    <dbReference type="NCBI Taxonomy" id="1506996"/>
    <lineage>
        <taxon>Bacteria</taxon>
        <taxon>Pseudomonadati</taxon>
        <taxon>Thermodesulfobacteriota</taxon>
        <taxon>Desulfobulbia</taxon>
        <taxon>Desulfobulbales</taxon>
        <taxon>Desulfobulbaceae</taxon>
        <taxon>Desulfoprunum</taxon>
    </lineage>
</organism>
<accession>A0A840UYJ8</accession>
<dbReference type="GO" id="GO:0016020">
    <property type="term" value="C:membrane"/>
    <property type="evidence" value="ECO:0007669"/>
    <property type="project" value="InterPro"/>
</dbReference>
<dbReference type="AlphaFoldDB" id="A0A840UYJ8"/>
<feature type="transmembrane region" description="Helical" evidence="1">
    <location>
        <begin position="168"/>
        <end position="191"/>
    </location>
</feature>
<comment type="caution">
    <text evidence="2">The sequence shown here is derived from an EMBL/GenBank/DDBJ whole genome shotgun (WGS) entry which is preliminary data.</text>
</comment>
<dbReference type="SUPFAM" id="SSF81343">
    <property type="entry name" value="Fumarate reductase respiratory complex transmembrane subunits"/>
    <property type="match status" value="1"/>
</dbReference>